<proteinExistence type="predicted"/>
<dbReference type="AlphaFoldDB" id="A0AAN7PVM3"/>
<feature type="chain" id="PRO_5042897630" evidence="2">
    <location>
        <begin position="22"/>
        <end position="397"/>
    </location>
</feature>
<sequence length="397" mass="43355">MIEHQLCIIVAFVFVFAPISCQELYVNPPDDEVVIDASTLVKRNSILAGNANETMPEDGGVLSLLIQIFGGVLQGMLDSQGITSDHVNNALNIFSPEKVHDDLILFRKTLNLALRFVTFIMRFLPRPSVDGGFNPLEFFKSKIAFYNTKPVSENGPFIGFNKIEPVLRPDVPERIQKVVDFAIEDSEAEEGTATNTAGAVANLTDDDVRMLVPNSRKNSSGDNVPTTTVISITQYVSESSANAANAQVTKPNEAGGTTEKNIYPSPARNNVRGTTKPPPLIRQPITLSNEFNIRDAEDNDLGSDFGQIRRDGCGNQSSLQMQTRLKQHSKMRRRLLFLVLLLISALGVECQDENPPGSQGRANADKNRPISAHHHGGGRNHKHCNGGDGNSTEAPVE</sequence>
<feature type="compositionally biased region" description="Polar residues" evidence="1">
    <location>
        <begin position="240"/>
        <end position="250"/>
    </location>
</feature>
<dbReference type="Proteomes" id="UP001353858">
    <property type="component" value="Unassembled WGS sequence"/>
</dbReference>
<evidence type="ECO:0000256" key="2">
    <source>
        <dbReference type="SAM" id="SignalP"/>
    </source>
</evidence>
<feature type="compositionally biased region" description="Basic residues" evidence="1">
    <location>
        <begin position="371"/>
        <end position="384"/>
    </location>
</feature>
<feature type="region of interest" description="Disordered" evidence="1">
    <location>
        <begin position="240"/>
        <end position="282"/>
    </location>
</feature>
<comment type="caution">
    <text evidence="3">The sequence shown here is derived from an EMBL/GenBank/DDBJ whole genome shotgun (WGS) entry which is preliminary data.</text>
</comment>
<organism evidence="3 4">
    <name type="scientific">Aquatica leii</name>
    <dbReference type="NCBI Taxonomy" id="1421715"/>
    <lineage>
        <taxon>Eukaryota</taxon>
        <taxon>Metazoa</taxon>
        <taxon>Ecdysozoa</taxon>
        <taxon>Arthropoda</taxon>
        <taxon>Hexapoda</taxon>
        <taxon>Insecta</taxon>
        <taxon>Pterygota</taxon>
        <taxon>Neoptera</taxon>
        <taxon>Endopterygota</taxon>
        <taxon>Coleoptera</taxon>
        <taxon>Polyphaga</taxon>
        <taxon>Elateriformia</taxon>
        <taxon>Elateroidea</taxon>
        <taxon>Lampyridae</taxon>
        <taxon>Luciolinae</taxon>
        <taxon>Aquatica</taxon>
    </lineage>
</organism>
<dbReference type="EMBL" id="JARPUR010000004">
    <property type="protein sequence ID" value="KAK4878599.1"/>
    <property type="molecule type" value="Genomic_DNA"/>
</dbReference>
<evidence type="ECO:0000313" key="4">
    <source>
        <dbReference type="Proteomes" id="UP001353858"/>
    </source>
</evidence>
<name>A0AAN7PVM3_9COLE</name>
<keyword evidence="2" id="KW-0732">Signal</keyword>
<evidence type="ECO:0000256" key="1">
    <source>
        <dbReference type="SAM" id="MobiDB-lite"/>
    </source>
</evidence>
<feature type="region of interest" description="Disordered" evidence="1">
    <location>
        <begin position="350"/>
        <end position="397"/>
    </location>
</feature>
<feature type="signal peptide" evidence="2">
    <location>
        <begin position="1"/>
        <end position="21"/>
    </location>
</feature>
<reference evidence="4" key="1">
    <citation type="submission" date="2023-01" db="EMBL/GenBank/DDBJ databases">
        <title>Key to firefly adult light organ development and bioluminescence: homeobox transcription factors regulate luciferase expression and transportation to peroxisome.</title>
        <authorList>
            <person name="Fu X."/>
        </authorList>
    </citation>
    <scope>NUCLEOTIDE SEQUENCE [LARGE SCALE GENOMIC DNA]</scope>
</reference>
<keyword evidence="4" id="KW-1185">Reference proteome</keyword>
<gene>
    <name evidence="3" type="ORF">RN001_011105</name>
</gene>
<accession>A0AAN7PVM3</accession>
<protein>
    <submittedName>
        <fullName evidence="3">Uncharacterized protein</fullName>
    </submittedName>
</protein>
<evidence type="ECO:0000313" key="3">
    <source>
        <dbReference type="EMBL" id="KAK4878599.1"/>
    </source>
</evidence>